<name>A0ABU2JBW1_9ACTN</name>
<sequence length="178" mass="20269">MKWTSERQLRRRCDAALRGIEIPAPWDLDGFLRSLGDRRGREIVLAEAPELTNSVSAKWWKDRDRDFIFYAPTQSVFYLELNVFHEVGHMLCGHDHPSAGQPFAGGDMEALTTAPDAARTIFSRSSRFDSVEEREAEFIAYRLKLLIEQRQSPSADDDDPATAHLRQTMRRTLGSSAD</sequence>
<gene>
    <name evidence="2" type="ORF">RM423_13830</name>
</gene>
<dbReference type="Proteomes" id="UP001183176">
    <property type="component" value="Unassembled WGS sequence"/>
</dbReference>
<evidence type="ECO:0000313" key="3">
    <source>
        <dbReference type="Proteomes" id="UP001183176"/>
    </source>
</evidence>
<evidence type="ECO:0000313" key="2">
    <source>
        <dbReference type="EMBL" id="MDT0262473.1"/>
    </source>
</evidence>
<reference evidence="3" key="1">
    <citation type="submission" date="2023-07" db="EMBL/GenBank/DDBJ databases">
        <title>30 novel species of actinomycetes from the DSMZ collection.</title>
        <authorList>
            <person name="Nouioui I."/>
        </authorList>
    </citation>
    <scope>NUCLEOTIDE SEQUENCE [LARGE SCALE GENOMIC DNA]</scope>
    <source>
        <strain evidence="3">DSM 44399</strain>
    </source>
</reference>
<keyword evidence="3" id="KW-1185">Reference proteome</keyword>
<dbReference type="EMBL" id="JAVREH010000018">
    <property type="protein sequence ID" value="MDT0262473.1"/>
    <property type="molecule type" value="Genomic_DNA"/>
</dbReference>
<feature type="region of interest" description="Disordered" evidence="1">
    <location>
        <begin position="151"/>
        <end position="178"/>
    </location>
</feature>
<organism evidence="2 3">
    <name type="scientific">Jatrophihabitans lederbergiae</name>
    <dbReference type="NCBI Taxonomy" id="3075547"/>
    <lineage>
        <taxon>Bacteria</taxon>
        <taxon>Bacillati</taxon>
        <taxon>Actinomycetota</taxon>
        <taxon>Actinomycetes</taxon>
        <taxon>Jatrophihabitantales</taxon>
        <taxon>Jatrophihabitantaceae</taxon>
        <taxon>Jatrophihabitans</taxon>
    </lineage>
</organism>
<proteinExistence type="predicted"/>
<dbReference type="RefSeq" id="WP_311423622.1">
    <property type="nucleotide sequence ID" value="NZ_JAVREH010000018.1"/>
</dbReference>
<evidence type="ECO:0000256" key="1">
    <source>
        <dbReference type="SAM" id="MobiDB-lite"/>
    </source>
</evidence>
<accession>A0ABU2JBW1</accession>
<comment type="caution">
    <text evidence="2">The sequence shown here is derived from an EMBL/GenBank/DDBJ whole genome shotgun (WGS) entry which is preliminary data.</text>
</comment>
<protein>
    <recommendedName>
        <fullName evidence="4">IrrE N-terminal-like domain-containing protein</fullName>
    </recommendedName>
</protein>
<evidence type="ECO:0008006" key="4">
    <source>
        <dbReference type="Google" id="ProtNLM"/>
    </source>
</evidence>